<evidence type="ECO:0000313" key="9">
    <source>
        <dbReference type="Proteomes" id="UP000191980"/>
    </source>
</evidence>
<evidence type="ECO:0000256" key="3">
    <source>
        <dbReference type="ARBA" id="ARBA00022692"/>
    </source>
</evidence>
<dbReference type="STRING" id="1420851.AU255_06015"/>
<dbReference type="EMBL" id="LPUF01000001">
    <property type="protein sequence ID" value="OQK17431.1"/>
    <property type="molecule type" value="Genomic_DNA"/>
</dbReference>
<keyword evidence="2" id="KW-1003">Cell membrane</keyword>
<feature type="transmembrane region" description="Helical" evidence="6">
    <location>
        <begin position="206"/>
        <end position="230"/>
    </location>
</feature>
<dbReference type="Pfam" id="PF02743">
    <property type="entry name" value="dCache_1"/>
    <property type="match status" value="1"/>
</dbReference>
<feature type="domain" description="Cache" evidence="7">
    <location>
        <begin position="33"/>
        <end position="153"/>
    </location>
</feature>
<evidence type="ECO:0000256" key="4">
    <source>
        <dbReference type="ARBA" id="ARBA00022989"/>
    </source>
</evidence>
<sequence>MSKMSHISVIEKYDEHHNEIHSMLSSILTCFSDEKVFELNQKDLKEMLNSLCSYYPFISLLYLLDESGKQISMNVPGMNFKNQPKIGRGLDRSKRPYYLLAMKSDSVAVTEPYLSSIKRELCLSTSIKVCDNSGQLLGFIVLDIDLSAILSFLTGDSKRKHFEPYFKAMYSLIVLGLFAVSLILLYAALRECMQVLHILIYQPGEIVMPFGVVIYLTLALAIFDLAKTTLEEEVLLYKDILRHSSTRRTITRFVAAIIIAVSIEALLMIFKSALHDGEHMLDAVWVMLASAMLLLALGVYIYLGSKAEVMLVKGRNKVNTGDRSG</sequence>
<evidence type="ECO:0000256" key="6">
    <source>
        <dbReference type="SAM" id="Phobius"/>
    </source>
</evidence>
<keyword evidence="9" id="KW-1185">Reference proteome</keyword>
<keyword evidence="5 6" id="KW-0472">Membrane</keyword>
<protein>
    <submittedName>
        <fullName evidence="8">Cache domain protein</fullName>
    </submittedName>
</protein>
<dbReference type="Gene3D" id="3.30.450.20">
    <property type="entry name" value="PAS domain"/>
    <property type="match status" value="1"/>
</dbReference>
<reference evidence="8 9" key="1">
    <citation type="submission" date="2015-12" db="EMBL/GenBank/DDBJ databases">
        <authorList>
            <person name="Shamseldin A."/>
            <person name="Moawad H."/>
            <person name="Abd El-Rahim W.M."/>
            <person name="Sadowsky M.J."/>
        </authorList>
    </citation>
    <scope>NUCLEOTIDE SEQUENCE [LARGE SCALE GENOMIC DNA]</scope>
    <source>
        <strain evidence="8 9">WF1</strain>
    </source>
</reference>
<organism evidence="8 9">
    <name type="scientific">Methyloprofundus sedimenti</name>
    <dbReference type="NCBI Taxonomy" id="1420851"/>
    <lineage>
        <taxon>Bacteria</taxon>
        <taxon>Pseudomonadati</taxon>
        <taxon>Pseudomonadota</taxon>
        <taxon>Gammaproteobacteria</taxon>
        <taxon>Methylococcales</taxon>
        <taxon>Methylococcaceae</taxon>
        <taxon>Methyloprofundus</taxon>
    </lineage>
</organism>
<feature type="transmembrane region" description="Helical" evidence="6">
    <location>
        <begin position="283"/>
        <end position="303"/>
    </location>
</feature>
<dbReference type="InterPro" id="IPR033479">
    <property type="entry name" value="dCache_1"/>
</dbReference>
<feature type="transmembrane region" description="Helical" evidence="6">
    <location>
        <begin position="165"/>
        <end position="186"/>
    </location>
</feature>
<evidence type="ECO:0000256" key="2">
    <source>
        <dbReference type="ARBA" id="ARBA00022475"/>
    </source>
</evidence>
<accession>A0A1V8M774</accession>
<dbReference type="AlphaFoldDB" id="A0A1V8M774"/>
<name>A0A1V8M774_9GAMM</name>
<comment type="subcellular location">
    <subcellularLocation>
        <location evidence="1">Cell membrane</location>
        <topology evidence="1">Multi-pass membrane protein</topology>
    </subcellularLocation>
</comment>
<evidence type="ECO:0000256" key="5">
    <source>
        <dbReference type="ARBA" id="ARBA00023136"/>
    </source>
</evidence>
<dbReference type="SUPFAM" id="SSF103190">
    <property type="entry name" value="Sensory domain-like"/>
    <property type="match status" value="1"/>
</dbReference>
<evidence type="ECO:0000259" key="7">
    <source>
        <dbReference type="Pfam" id="PF02743"/>
    </source>
</evidence>
<dbReference type="CDD" id="cd18773">
    <property type="entry name" value="PDC1_HK_sensor"/>
    <property type="match status" value="1"/>
</dbReference>
<comment type="caution">
    <text evidence="8">The sequence shown here is derived from an EMBL/GenBank/DDBJ whole genome shotgun (WGS) entry which is preliminary data.</text>
</comment>
<evidence type="ECO:0000313" key="8">
    <source>
        <dbReference type="EMBL" id="OQK17431.1"/>
    </source>
</evidence>
<dbReference type="Proteomes" id="UP000191980">
    <property type="component" value="Unassembled WGS sequence"/>
</dbReference>
<dbReference type="InterPro" id="IPR029151">
    <property type="entry name" value="Sensor-like_sf"/>
</dbReference>
<proteinExistence type="predicted"/>
<keyword evidence="3 6" id="KW-0812">Transmembrane</keyword>
<gene>
    <name evidence="8" type="ORF">AU255_06015</name>
</gene>
<feature type="transmembrane region" description="Helical" evidence="6">
    <location>
        <begin position="250"/>
        <end position="271"/>
    </location>
</feature>
<dbReference type="RefSeq" id="WP_233144567.1">
    <property type="nucleotide sequence ID" value="NZ_LPUF01000001.1"/>
</dbReference>
<evidence type="ECO:0000256" key="1">
    <source>
        <dbReference type="ARBA" id="ARBA00004651"/>
    </source>
</evidence>
<dbReference type="GO" id="GO:0005886">
    <property type="term" value="C:plasma membrane"/>
    <property type="evidence" value="ECO:0007669"/>
    <property type="project" value="UniProtKB-SubCell"/>
</dbReference>
<keyword evidence="4 6" id="KW-1133">Transmembrane helix</keyword>